<reference evidence="1 2" key="1">
    <citation type="submission" date="2020-09" db="EMBL/GenBank/DDBJ databases">
        <title>Mannheimia bovis sp.nov., isolated from a cow.</title>
        <authorList>
            <person name="Li F."/>
        </authorList>
    </citation>
    <scope>NUCLEOTIDE SEQUENCE [LARGE SCALE GENOMIC DNA]</scope>
    <source>
        <strain evidence="1 2">ZY190616</strain>
    </source>
</reference>
<proteinExistence type="predicted"/>
<sequence length="59" mass="6967">MPINSTENQQKKIFQEKILSMFEQSLTEEQRFLQGVLSGKIKTYSHEEVIADLRKVLKR</sequence>
<evidence type="ECO:0000313" key="1">
    <source>
        <dbReference type="EMBL" id="QNS16256.1"/>
    </source>
</evidence>
<dbReference type="Proteomes" id="UP000576260">
    <property type="component" value="Chromosome"/>
</dbReference>
<name>A0A7H1C5K1_9PAST</name>
<dbReference type="AlphaFoldDB" id="A0A7H1C5K1"/>
<keyword evidence="2" id="KW-1185">Reference proteome</keyword>
<evidence type="ECO:0000313" key="2">
    <source>
        <dbReference type="Proteomes" id="UP000576260"/>
    </source>
</evidence>
<organism evidence="1 2">
    <name type="scientific">Mannheimia bovis</name>
    <dbReference type="NCBI Taxonomy" id="2770636"/>
    <lineage>
        <taxon>Bacteria</taxon>
        <taxon>Pseudomonadati</taxon>
        <taxon>Pseudomonadota</taxon>
        <taxon>Gammaproteobacteria</taxon>
        <taxon>Pasteurellales</taxon>
        <taxon>Pasteurellaceae</taxon>
        <taxon>Mannheimia</taxon>
    </lineage>
</organism>
<protein>
    <submittedName>
        <fullName evidence="1">Uncharacterized protein</fullName>
    </submittedName>
</protein>
<dbReference type="EMBL" id="CP061280">
    <property type="protein sequence ID" value="QNS16256.1"/>
    <property type="molecule type" value="Genomic_DNA"/>
</dbReference>
<gene>
    <name evidence="1" type="ORF">ICJ55_02460</name>
</gene>
<accession>A0A7H1C5K1</accession>
<dbReference type="RefSeq" id="WP_188157739.1">
    <property type="nucleotide sequence ID" value="NZ_CP061280.1"/>
</dbReference>
<dbReference type="KEGG" id="mbos:ICJ55_02460"/>